<dbReference type="EMBL" id="JAGIOO010000001">
    <property type="protein sequence ID" value="MBP2478220.1"/>
    <property type="molecule type" value="Genomic_DNA"/>
</dbReference>
<evidence type="ECO:0000313" key="1">
    <source>
        <dbReference type="EMBL" id="MBP2478220.1"/>
    </source>
</evidence>
<dbReference type="Proteomes" id="UP001519363">
    <property type="component" value="Unassembled WGS sequence"/>
</dbReference>
<keyword evidence="2" id="KW-1185">Reference proteome</keyword>
<gene>
    <name evidence="1" type="ORF">JOF53_007092</name>
</gene>
<protein>
    <recommendedName>
        <fullName evidence="3">SnoaL-like domain-containing protein</fullName>
    </recommendedName>
</protein>
<proteinExistence type="predicted"/>
<dbReference type="RefSeq" id="WP_086782416.1">
    <property type="nucleotide sequence ID" value="NZ_JAGIOO010000001.1"/>
</dbReference>
<comment type="caution">
    <text evidence="1">The sequence shown here is derived from an EMBL/GenBank/DDBJ whole genome shotgun (WGS) entry which is preliminary data.</text>
</comment>
<evidence type="ECO:0008006" key="3">
    <source>
        <dbReference type="Google" id="ProtNLM"/>
    </source>
</evidence>
<name>A0ABS5ANV5_9PSEU</name>
<accession>A0ABS5ANV5</accession>
<organism evidence="1 2">
    <name type="scientific">Crossiella equi</name>
    <dbReference type="NCBI Taxonomy" id="130796"/>
    <lineage>
        <taxon>Bacteria</taxon>
        <taxon>Bacillati</taxon>
        <taxon>Actinomycetota</taxon>
        <taxon>Actinomycetes</taxon>
        <taxon>Pseudonocardiales</taxon>
        <taxon>Pseudonocardiaceae</taxon>
        <taxon>Crossiella</taxon>
    </lineage>
</organism>
<evidence type="ECO:0000313" key="2">
    <source>
        <dbReference type="Proteomes" id="UP001519363"/>
    </source>
</evidence>
<reference evidence="1 2" key="1">
    <citation type="submission" date="2021-03" db="EMBL/GenBank/DDBJ databases">
        <title>Sequencing the genomes of 1000 actinobacteria strains.</title>
        <authorList>
            <person name="Klenk H.-P."/>
        </authorList>
    </citation>
    <scope>NUCLEOTIDE SEQUENCE [LARGE SCALE GENOMIC DNA]</scope>
    <source>
        <strain evidence="1 2">DSM 44580</strain>
    </source>
</reference>
<dbReference type="InterPro" id="IPR032710">
    <property type="entry name" value="NTF2-like_dom_sf"/>
</dbReference>
<dbReference type="SUPFAM" id="SSF54427">
    <property type="entry name" value="NTF2-like"/>
    <property type="match status" value="1"/>
</dbReference>
<sequence length="145" mass="15949">MSEFAVLPTTGAGFTPSPEDVRGVLDWFDAYDRAAKEVAVARMADMALFPINVISTDESGNASAGSWTREVFIQRWTEILGSGGDVQMESVRTPHFVSAELVFVVSDATFTAEGFTQTVRYGDLLVKRDGRWLFQTMVQGGWGEQ</sequence>